<feature type="domain" description="Thiolase N-terminal" evidence="4">
    <location>
        <begin position="1"/>
        <end position="44"/>
    </location>
</feature>
<dbReference type="InterPro" id="IPR020616">
    <property type="entry name" value="Thiolase_N"/>
</dbReference>
<dbReference type="Gene3D" id="3.40.47.10">
    <property type="match status" value="2"/>
</dbReference>
<organism evidence="6">
    <name type="scientific">marine metagenome</name>
    <dbReference type="NCBI Taxonomy" id="408172"/>
    <lineage>
        <taxon>unclassified sequences</taxon>
        <taxon>metagenomes</taxon>
        <taxon>ecological metagenomes</taxon>
    </lineage>
</organism>
<dbReference type="InterPro" id="IPR002155">
    <property type="entry name" value="Thiolase"/>
</dbReference>
<protein>
    <recommendedName>
        <fullName evidence="7">Thiolase C-terminal domain-containing protein</fullName>
    </recommendedName>
</protein>
<evidence type="ECO:0000313" key="6">
    <source>
        <dbReference type="EMBL" id="SVB40193.1"/>
    </source>
</evidence>
<dbReference type="Pfam" id="PF02803">
    <property type="entry name" value="Thiolase_C"/>
    <property type="match status" value="1"/>
</dbReference>
<sequence>IRADTSPEKLASLAPVFSNNGTVTAGNAPGVNDGASALMLMGEDDAIARGIAPLARVVAYATSGIEPELVMMAPVKAVNIVLEKAGWDRNDVDLFELNEAFAVQSVALVKELGIDAEKVNVNGGAVALGHPIGASGARILTTLLHALAHRDFDKGIAAMCMGGGNGVAVAVERMS</sequence>
<name>A0A382DRD5_9ZZZZ</name>
<keyword evidence="3" id="KW-0012">Acyltransferase</keyword>
<proteinExistence type="inferred from homology"/>
<accession>A0A382DRD5</accession>
<dbReference type="InterPro" id="IPR016039">
    <property type="entry name" value="Thiolase-like"/>
</dbReference>
<evidence type="ECO:0000256" key="2">
    <source>
        <dbReference type="ARBA" id="ARBA00022679"/>
    </source>
</evidence>
<dbReference type="InterPro" id="IPR020617">
    <property type="entry name" value="Thiolase_C"/>
</dbReference>
<dbReference type="PROSITE" id="PS00737">
    <property type="entry name" value="THIOLASE_2"/>
    <property type="match status" value="1"/>
</dbReference>
<dbReference type="InterPro" id="IPR020613">
    <property type="entry name" value="Thiolase_CS"/>
</dbReference>
<comment type="similarity">
    <text evidence="1">Belongs to the thiolase-like superfamily. Thiolase family.</text>
</comment>
<reference evidence="6" key="1">
    <citation type="submission" date="2018-05" db="EMBL/GenBank/DDBJ databases">
        <authorList>
            <person name="Lanie J.A."/>
            <person name="Ng W.-L."/>
            <person name="Kazmierczak K.M."/>
            <person name="Andrzejewski T.M."/>
            <person name="Davidsen T.M."/>
            <person name="Wayne K.J."/>
            <person name="Tettelin H."/>
            <person name="Glass J.I."/>
            <person name="Rusch D."/>
            <person name="Podicherti R."/>
            <person name="Tsui H.-C.T."/>
            <person name="Winkler M.E."/>
        </authorList>
    </citation>
    <scope>NUCLEOTIDE SEQUENCE</scope>
</reference>
<dbReference type="Pfam" id="PF00108">
    <property type="entry name" value="Thiolase_N"/>
    <property type="match status" value="1"/>
</dbReference>
<dbReference type="PROSITE" id="PS00099">
    <property type="entry name" value="THIOLASE_3"/>
    <property type="match status" value="1"/>
</dbReference>
<keyword evidence="2" id="KW-0808">Transferase</keyword>
<dbReference type="InterPro" id="IPR020610">
    <property type="entry name" value="Thiolase_AS"/>
</dbReference>
<dbReference type="EMBL" id="UINC01040391">
    <property type="protein sequence ID" value="SVB40193.1"/>
    <property type="molecule type" value="Genomic_DNA"/>
</dbReference>
<dbReference type="CDD" id="cd00751">
    <property type="entry name" value="thiolase"/>
    <property type="match status" value="1"/>
</dbReference>
<dbReference type="PANTHER" id="PTHR18919">
    <property type="entry name" value="ACETYL-COA C-ACYLTRANSFERASE"/>
    <property type="match status" value="1"/>
</dbReference>
<dbReference type="GO" id="GO:0016747">
    <property type="term" value="F:acyltransferase activity, transferring groups other than amino-acyl groups"/>
    <property type="evidence" value="ECO:0007669"/>
    <property type="project" value="InterPro"/>
</dbReference>
<feature type="domain" description="Thiolase C-terminal" evidence="5">
    <location>
        <begin position="52"/>
        <end position="173"/>
    </location>
</feature>
<evidence type="ECO:0008006" key="7">
    <source>
        <dbReference type="Google" id="ProtNLM"/>
    </source>
</evidence>
<feature type="non-terminal residue" evidence="6">
    <location>
        <position position="1"/>
    </location>
</feature>
<dbReference type="PANTHER" id="PTHR18919:SF107">
    <property type="entry name" value="ACETYL-COA ACETYLTRANSFERASE, CYTOSOLIC"/>
    <property type="match status" value="1"/>
</dbReference>
<gene>
    <name evidence="6" type="ORF">METZ01_LOCUS193047</name>
</gene>
<evidence type="ECO:0000256" key="1">
    <source>
        <dbReference type="ARBA" id="ARBA00010982"/>
    </source>
</evidence>
<evidence type="ECO:0000259" key="5">
    <source>
        <dbReference type="Pfam" id="PF02803"/>
    </source>
</evidence>
<evidence type="ECO:0000256" key="3">
    <source>
        <dbReference type="ARBA" id="ARBA00023315"/>
    </source>
</evidence>
<evidence type="ECO:0000259" key="4">
    <source>
        <dbReference type="Pfam" id="PF00108"/>
    </source>
</evidence>
<dbReference type="AlphaFoldDB" id="A0A382DRD5"/>
<dbReference type="SUPFAM" id="SSF53901">
    <property type="entry name" value="Thiolase-like"/>
    <property type="match status" value="2"/>
</dbReference>